<proteinExistence type="predicted"/>
<sequence>MDTINTYTPLKSSVEATYRSPHYKKRDTSQNYILEEQWGPVCNSLNGQLGCKKTWHLLRHLLDPGNTKSAARNQMTKIIHQYPGTDAELLAELASRYINTSSQSDTHLPHYVGAPNKQLDADISEAALRYTSCARLTQVGDTRVLGMILLQNRRNGITIDRLQMTVKQTTRLLHRAPSNAYVTDNKVKKRSKKKSKYNTFQSATIEIKEALPKICGGLYHLVRPIAHPKTTKRIATPNPGPMSYLGPLPPPPAPPQAARTNK</sequence>
<evidence type="ECO:0000313" key="2">
    <source>
        <dbReference type="Proteomes" id="UP000821865"/>
    </source>
</evidence>
<protein>
    <submittedName>
        <fullName evidence="1">Uncharacterized protein</fullName>
    </submittedName>
</protein>
<accession>A0ACB8CS68</accession>
<organism evidence="1 2">
    <name type="scientific">Dermacentor silvarum</name>
    <name type="common">Tick</name>
    <dbReference type="NCBI Taxonomy" id="543639"/>
    <lineage>
        <taxon>Eukaryota</taxon>
        <taxon>Metazoa</taxon>
        <taxon>Ecdysozoa</taxon>
        <taxon>Arthropoda</taxon>
        <taxon>Chelicerata</taxon>
        <taxon>Arachnida</taxon>
        <taxon>Acari</taxon>
        <taxon>Parasitiformes</taxon>
        <taxon>Ixodida</taxon>
        <taxon>Ixodoidea</taxon>
        <taxon>Ixodidae</taxon>
        <taxon>Rhipicephalinae</taxon>
        <taxon>Dermacentor</taxon>
    </lineage>
</organism>
<comment type="caution">
    <text evidence="1">The sequence shown here is derived from an EMBL/GenBank/DDBJ whole genome shotgun (WGS) entry which is preliminary data.</text>
</comment>
<evidence type="ECO:0000313" key="1">
    <source>
        <dbReference type="EMBL" id="KAH7949847.1"/>
    </source>
</evidence>
<keyword evidence="2" id="KW-1185">Reference proteome</keyword>
<name>A0ACB8CS68_DERSI</name>
<reference evidence="1" key="1">
    <citation type="submission" date="2020-05" db="EMBL/GenBank/DDBJ databases">
        <title>Large-scale comparative analyses of tick genomes elucidate their genetic diversity and vector capacities.</title>
        <authorList>
            <person name="Jia N."/>
            <person name="Wang J."/>
            <person name="Shi W."/>
            <person name="Du L."/>
            <person name="Sun Y."/>
            <person name="Zhan W."/>
            <person name="Jiang J."/>
            <person name="Wang Q."/>
            <person name="Zhang B."/>
            <person name="Ji P."/>
            <person name="Sakyi L.B."/>
            <person name="Cui X."/>
            <person name="Yuan T."/>
            <person name="Jiang B."/>
            <person name="Yang W."/>
            <person name="Lam T.T.-Y."/>
            <person name="Chang Q."/>
            <person name="Ding S."/>
            <person name="Wang X."/>
            <person name="Zhu J."/>
            <person name="Ruan X."/>
            <person name="Zhao L."/>
            <person name="Wei J."/>
            <person name="Que T."/>
            <person name="Du C."/>
            <person name="Cheng J."/>
            <person name="Dai P."/>
            <person name="Han X."/>
            <person name="Huang E."/>
            <person name="Gao Y."/>
            <person name="Liu J."/>
            <person name="Shao H."/>
            <person name="Ye R."/>
            <person name="Li L."/>
            <person name="Wei W."/>
            <person name="Wang X."/>
            <person name="Wang C."/>
            <person name="Yang T."/>
            <person name="Huo Q."/>
            <person name="Li W."/>
            <person name="Guo W."/>
            <person name="Chen H."/>
            <person name="Zhou L."/>
            <person name="Ni X."/>
            <person name="Tian J."/>
            <person name="Zhou Y."/>
            <person name="Sheng Y."/>
            <person name="Liu T."/>
            <person name="Pan Y."/>
            <person name="Xia L."/>
            <person name="Li J."/>
            <person name="Zhao F."/>
            <person name="Cao W."/>
        </authorList>
    </citation>
    <scope>NUCLEOTIDE SEQUENCE</scope>
    <source>
        <strain evidence="1">Dsil-2018</strain>
    </source>
</reference>
<dbReference type="EMBL" id="CM023474">
    <property type="protein sequence ID" value="KAH7949847.1"/>
    <property type="molecule type" value="Genomic_DNA"/>
</dbReference>
<dbReference type="Proteomes" id="UP000821865">
    <property type="component" value="Chromosome 5"/>
</dbReference>
<gene>
    <name evidence="1" type="ORF">HPB49_016174</name>
</gene>